<gene>
    <name evidence="3" type="ORF">L873DRAFT_1792266</name>
</gene>
<protein>
    <recommendedName>
        <fullName evidence="2">DUF5672 domain-containing protein</fullName>
    </recommendedName>
</protein>
<dbReference type="STRING" id="1336337.A0A3N4JE22"/>
<evidence type="ECO:0000313" key="4">
    <source>
        <dbReference type="Proteomes" id="UP000276215"/>
    </source>
</evidence>
<feature type="transmembrane region" description="Helical" evidence="1">
    <location>
        <begin position="24"/>
        <end position="42"/>
    </location>
</feature>
<dbReference type="Proteomes" id="UP000276215">
    <property type="component" value="Unassembled WGS sequence"/>
</dbReference>
<name>A0A3N4JE22_9PEZI</name>
<feature type="domain" description="DUF5672" evidence="2">
    <location>
        <begin position="210"/>
        <end position="321"/>
    </location>
</feature>
<reference evidence="3 4" key="1">
    <citation type="journal article" date="2018" name="Nat. Ecol. Evol.">
        <title>Pezizomycetes genomes reveal the molecular basis of ectomycorrhizal truffle lifestyle.</title>
        <authorList>
            <person name="Murat C."/>
            <person name="Payen T."/>
            <person name="Noel B."/>
            <person name="Kuo A."/>
            <person name="Morin E."/>
            <person name="Chen J."/>
            <person name="Kohler A."/>
            <person name="Krizsan K."/>
            <person name="Balestrini R."/>
            <person name="Da Silva C."/>
            <person name="Montanini B."/>
            <person name="Hainaut M."/>
            <person name="Levati E."/>
            <person name="Barry K.W."/>
            <person name="Belfiori B."/>
            <person name="Cichocki N."/>
            <person name="Clum A."/>
            <person name="Dockter R.B."/>
            <person name="Fauchery L."/>
            <person name="Guy J."/>
            <person name="Iotti M."/>
            <person name="Le Tacon F."/>
            <person name="Lindquist E.A."/>
            <person name="Lipzen A."/>
            <person name="Malagnac F."/>
            <person name="Mello A."/>
            <person name="Molinier V."/>
            <person name="Miyauchi S."/>
            <person name="Poulain J."/>
            <person name="Riccioni C."/>
            <person name="Rubini A."/>
            <person name="Sitrit Y."/>
            <person name="Splivallo R."/>
            <person name="Traeger S."/>
            <person name="Wang M."/>
            <person name="Zifcakova L."/>
            <person name="Wipf D."/>
            <person name="Zambonelli A."/>
            <person name="Paolocci F."/>
            <person name="Nowrousian M."/>
            <person name="Ottonello S."/>
            <person name="Baldrian P."/>
            <person name="Spatafora J.W."/>
            <person name="Henrissat B."/>
            <person name="Nagy L.G."/>
            <person name="Aury J.M."/>
            <person name="Wincker P."/>
            <person name="Grigoriev I.V."/>
            <person name="Bonfante P."/>
            <person name="Martin F.M."/>
        </authorList>
    </citation>
    <scope>NUCLEOTIDE SEQUENCE [LARGE SCALE GENOMIC DNA]</scope>
    <source>
        <strain evidence="3 4">120613-1</strain>
    </source>
</reference>
<dbReference type="OrthoDB" id="10025998at2759"/>
<evidence type="ECO:0000259" key="2">
    <source>
        <dbReference type="Pfam" id="PF18922"/>
    </source>
</evidence>
<dbReference type="InterPro" id="IPR043729">
    <property type="entry name" value="DUF5672"/>
</dbReference>
<keyword evidence="4" id="KW-1185">Reference proteome</keyword>
<evidence type="ECO:0000313" key="3">
    <source>
        <dbReference type="EMBL" id="RPA95527.1"/>
    </source>
</evidence>
<proteinExistence type="predicted"/>
<evidence type="ECO:0000256" key="1">
    <source>
        <dbReference type="SAM" id="Phobius"/>
    </source>
</evidence>
<dbReference type="EMBL" id="ML120425">
    <property type="protein sequence ID" value="RPA95527.1"/>
    <property type="molecule type" value="Genomic_DNA"/>
</dbReference>
<dbReference type="Pfam" id="PF18922">
    <property type="entry name" value="DUF5672"/>
    <property type="match status" value="1"/>
</dbReference>
<organism evidence="3 4">
    <name type="scientific">Choiromyces venosus 120613-1</name>
    <dbReference type="NCBI Taxonomy" id="1336337"/>
    <lineage>
        <taxon>Eukaryota</taxon>
        <taxon>Fungi</taxon>
        <taxon>Dikarya</taxon>
        <taxon>Ascomycota</taxon>
        <taxon>Pezizomycotina</taxon>
        <taxon>Pezizomycetes</taxon>
        <taxon>Pezizales</taxon>
        <taxon>Tuberaceae</taxon>
        <taxon>Choiromyces</taxon>
    </lineage>
</organism>
<accession>A0A3N4JE22</accession>
<dbReference type="AlphaFoldDB" id="A0A3N4JE22"/>
<keyword evidence="1" id="KW-0472">Membrane</keyword>
<sequence>MDRVHEKYNWLSNHLPFKTAGKKILIIGTASVFALWFLFLFGPSAAKSVSNLNLPSSANGVSPDLLPNVTCNPEPVAEIQKPHEEPPAPKFNESKVALLIEDRPVAHLAPLLLHMISVVPEDWKFQFVGSDASIQFLNKSLGVQRQEARGKLEMVALPKTWSVKGQEPLSRTMTDIEFWKWVGGKSSWDWTDPYTDQMIKGPDGRETKRTQVEWVLIFQTDSIMCSNSGVSLNSWLDYDYVGAPWGPGDGLGGNGGLSIRRVSRIIQVLENDHRPENDGALEDLWLVQRLQHLPGAKMANGTTEQKFSVEQVWHDEPMGYHLGWSGQRLPEGVWDEKEKRDKIWNWCPEIKLILNMRLEREGCPDGQPSKLKARAVEEDWTGRLKAF</sequence>
<keyword evidence="1" id="KW-0812">Transmembrane</keyword>
<keyword evidence="1" id="KW-1133">Transmembrane helix</keyword>